<gene>
    <name evidence="1" type="ORF">GNE12_06435</name>
</gene>
<organism evidence="1 2">
    <name type="scientific">Trichormus variabilis N2B</name>
    <dbReference type="NCBI Taxonomy" id="2681315"/>
    <lineage>
        <taxon>Bacteria</taxon>
        <taxon>Bacillati</taxon>
        <taxon>Cyanobacteriota</taxon>
        <taxon>Cyanophyceae</taxon>
        <taxon>Nostocales</taxon>
        <taxon>Nostocaceae</taxon>
        <taxon>Trichormus</taxon>
    </lineage>
</organism>
<comment type="caution">
    <text evidence="1">The sequence shown here is derived from an EMBL/GenBank/DDBJ whole genome shotgun (WGS) entry which is preliminary data.</text>
</comment>
<proteinExistence type="predicted"/>
<dbReference type="EMBL" id="JACKZP010000016">
    <property type="protein sequence ID" value="MBC1301552.1"/>
    <property type="molecule type" value="Genomic_DNA"/>
</dbReference>
<protein>
    <submittedName>
        <fullName evidence="1">Uncharacterized protein</fullName>
    </submittedName>
</protein>
<accession>A0ABR6S5A7</accession>
<dbReference type="RefSeq" id="WP_011321485.1">
    <property type="nucleotide sequence ID" value="NZ_JACKZP010000016.1"/>
</dbReference>
<sequence>MSKNVLATGLIIGAILGLFPNSITTAQEIYINGKCQQNQQLEESDRFTVVYKSDFKTKGQTYWLYSGKYIDGSSIVCISRPGFKQPKLLNVKQIQSGYIDKIIKDSSNQTAFLVTVRNGNGSYVPITQYRVNLSTPSKPVTTKIRSWRSEG</sequence>
<reference evidence="1 2" key="1">
    <citation type="submission" date="2019-11" db="EMBL/GenBank/DDBJ databases">
        <title>Comparison of genomes from free-living endosymbiotic cyanobacteria isolated from Azolla.</title>
        <authorList>
            <person name="Thiel T."/>
            <person name="Pratte B."/>
        </authorList>
    </citation>
    <scope>NUCLEOTIDE SEQUENCE [LARGE SCALE GENOMIC DNA]</scope>
    <source>
        <strain evidence="1 2">N2B</strain>
    </source>
</reference>
<keyword evidence="2" id="KW-1185">Reference proteome</keyword>
<dbReference type="Proteomes" id="UP000570851">
    <property type="component" value="Unassembled WGS sequence"/>
</dbReference>
<name>A0ABR6S5A7_ANAVA</name>
<evidence type="ECO:0000313" key="1">
    <source>
        <dbReference type="EMBL" id="MBC1301552.1"/>
    </source>
</evidence>
<dbReference type="GeneID" id="58722398"/>
<evidence type="ECO:0000313" key="2">
    <source>
        <dbReference type="Proteomes" id="UP000570851"/>
    </source>
</evidence>